<dbReference type="PANTHER" id="PTHR43420:SF47">
    <property type="entry name" value="N-ACETYLTRANSFERASE DOMAIN-CONTAINING PROTEIN"/>
    <property type="match status" value="1"/>
</dbReference>
<keyword evidence="1 4" id="KW-0808">Transferase</keyword>
<evidence type="ECO:0000313" key="5">
    <source>
        <dbReference type="Proteomes" id="UP000184245"/>
    </source>
</evidence>
<dbReference type="InterPro" id="IPR016181">
    <property type="entry name" value="Acyl_CoA_acyltransferase"/>
</dbReference>
<accession>A0A1M5BY70</accession>
<dbReference type="CDD" id="cd04301">
    <property type="entry name" value="NAT_SF"/>
    <property type="match status" value="1"/>
</dbReference>
<proteinExistence type="predicted"/>
<protein>
    <submittedName>
        <fullName evidence="4">Acetyltransferase (GNAT) domain-containing protein</fullName>
    </submittedName>
</protein>
<evidence type="ECO:0000256" key="1">
    <source>
        <dbReference type="ARBA" id="ARBA00022679"/>
    </source>
</evidence>
<dbReference type="PANTHER" id="PTHR43420">
    <property type="entry name" value="ACETYLTRANSFERASE"/>
    <property type="match status" value="1"/>
</dbReference>
<dbReference type="SUPFAM" id="SSF55729">
    <property type="entry name" value="Acyl-CoA N-acyltransferases (Nat)"/>
    <property type="match status" value="1"/>
</dbReference>
<dbReference type="Gene3D" id="3.40.630.30">
    <property type="match status" value="1"/>
</dbReference>
<feature type="domain" description="N-acetyltransferase" evidence="3">
    <location>
        <begin position="6"/>
        <end position="153"/>
    </location>
</feature>
<dbReference type="InterPro" id="IPR000182">
    <property type="entry name" value="GNAT_dom"/>
</dbReference>
<dbReference type="GO" id="GO:0016747">
    <property type="term" value="F:acyltransferase activity, transferring groups other than amino-acyl groups"/>
    <property type="evidence" value="ECO:0007669"/>
    <property type="project" value="InterPro"/>
</dbReference>
<evidence type="ECO:0000256" key="2">
    <source>
        <dbReference type="ARBA" id="ARBA00023315"/>
    </source>
</evidence>
<dbReference type="EMBL" id="FQVI01000031">
    <property type="protein sequence ID" value="SHF47172.1"/>
    <property type="molecule type" value="Genomic_DNA"/>
</dbReference>
<dbReference type="AlphaFoldDB" id="A0A1M5BY70"/>
<name>A0A1M5BY70_9CLOT</name>
<dbReference type="Proteomes" id="UP000184245">
    <property type="component" value="Unassembled WGS sequence"/>
</dbReference>
<dbReference type="InterPro" id="IPR050680">
    <property type="entry name" value="YpeA/RimI_acetyltransf"/>
</dbReference>
<dbReference type="RefSeq" id="WP_072854413.1">
    <property type="nucleotide sequence ID" value="NZ_FQVI01000031.1"/>
</dbReference>
<dbReference type="STRING" id="1122155.SAMN02745158_03864"/>
<organism evidence="4 5">
    <name type="scientific">Lactonifactor longoviformis DSM 17459</name>
    <dbReference type="NCBI Taxonomy" id="1122155"/>
    <lineage>
        <taxon>Bacteria</taxon>
        <taxon>Bacillati</taxon>
        <taxon>Bacillota</taxon>
        <taxon>Clostridia</taxon>
        <taxon>Eubacteriales</taxon>
        <taxon>Clostridiaceae</taxon>
        <taxon>Lactonifactor</taxon>
    </lineage>
</organism>
<keyword evidence="2" id="KW-0012">Acyltransferase</keyword>
<dbReference type="OrthoDB" id="357176at2"/>
<dbReference type="PROSITE" id="PS51186">
    <property type="entry name" value="GNAT"/>
    <property type="match status" value="1"/>
</dbReference>
<evidence type="ECO:0000259" key="3">
    <source>
        <dbReference type="PROSITE" id="PS51186"/>
    </source>
</evidence>
<reference evidence="4 5" key="1">
    <citation type="submission" date="2016-11" db="EMBL/GenBank/DDBJ databases">
        <authorList>
            <person name="Jaros S."/>
            <person name="Januszkiewicz K."/>
            <person name="Wedrychowicz H."/>
        </authorList>
    </citation>
    <scope>NUCLEOTIDE SEQUENCE [LARGE SCALE GENOMIC DNA]</scope>
    <source>
        <strain evidence="4 5">DSM 17459</strain>
    </source>
</reference>
<dbReference type="Pfam" id="PF00583">
    <property type="entry name" value="Acetyltransf_1"/>
    <property type="match status" value="1"/>
</dbReference>
<sequence>MCNKRMYIRMAATDQEFAKSAALLSQNEPWVSLGRTYDYTMGKVRDSSGELYVVYCGDEIAGCILLEMHGNLKGFIRSFCVDPRFQGLGIGSKVLSFAETLIFKNHPNVFVFAASFNEGAVRFYKRHGYEHIGTFRDYVTAGSDELLFRKTIGPSNSFPAVHEETDL</sequence>
<evidence type="ECO:0000313" key="4">
    <source>
        <dbReference type="EMBL" id="SHF47172.1"/>
    </source>
</evidence>
<keyword evidence="5" id="KW-1185">Reference proteome</keyword>
<gene>
    <name evidence="4" type="ORF">SAMN02745158_03864</name>
</gene>